<sequence length="85" mass="9339">MDEQQTDLAGLARRLPIEDIVLGRDEAARVAAELRRLWAGSLDGRAESAVHHLVVGGWKLDGVLARLHRCADLIRTEAARRSAES</sequence>
<keyword evidence="2" id="KW-1185">Reference proteome</keyword>
<dbReference type="Proteomes" id="UP000204221">
    <property type="component" value="Chromosome"/>
</dbReference>
<protein>
    <submittedName>
        <fullName evidence="1">Uncharacterized protein</fullName>
    </submittedName>
</protein>
<dbReference type="EMBL" id="CP022521">
    <property type="protein sequence ID" value="ASO22653.1"/>
    <property type="molecule type" value="Genomic_DNA"/>
</dbReference>
<dbReference type="OrthoDB" id="3696192at2"/>
<organism evidence="1 2">
    <name type="scientific">Actinoalloteichus hoggarensis</name>
    <dbReference type="NCBI Taxonomy" id="1470176"/>
    <lineage>
        <taxon>Bacteria</taxon>
        <taxon>Bacillati</taxon>
        <taxon>Actinomycetota</taxon>
        <taxon>Actinomycetes</taxon>
        <taxon>Pseudonocardiales</taxon>
        <taxon>Pseudonocardiaceae</taxon>
        <taxon>Actinoalloteichus</taxon>
    </lineage>
</organism>
<name>A0A221WAH9_9PSEU</name>
<dbReference type="KEGG" id="ahg:AHOG_25240"/>
<evidence type="ECO:0000313" key="1">
    <source>
        <dbReference type="EMBL" id="ASO22653.1"/>
    </source>
</evidence>
<dbReference type="RefSeq" id="WP_093943561.1">
    <property type="nucleotide sequence ID" value="NZ_CP022521.1"/>
</dbReference>
<dbReference type="AlphaFoldDB" id="A0A221WAH9"/>
<evidence type="ECO:0000313" key="2">
    <source>
        <dbReference type="Proteomes" id="UP000204221"/>
    </source>
</evidence>
<gene>
    <name evidence="1" type="ORF">AHOG_25240</name>
</gene>
<proteinExistence type="predicted"/>
<accession>A0A221WAH9</accession>
<reference evidence="1 2" key="1">
    <citation type="submission" date="2017-07" db="EMBL/GenBank/DDBJ databases">
        <title>Complete genome sequence of Actinoalloteichus hoggarensis DSM 45943, type strain of Actinoalloteichus hoggarensis.</title>
        <authorList>
            <person name="Ruckert C."/>
            <person name="Nouioui I."/>
            <person name="Willmese J."/>
            <person name="van Wezel G."/>
            <person name="Klenk H.-P."/>
            <person name="Kalinowski J."/>
            <person name="Zotchev S.B."/>
        </authorList>
    </citation>
    <scope>NUCLEOTIDE SEQUENCE [LARGE SCALE GENOMIC DNA]</scope>
    <source>
        <strain evidence="1 2">DSM 45943</strain>
    </source>
</reference>